<dbReference type="Proteomes" id="UP001335729">
    <property type="component" value="Unassembled WGS sequence"/>
</dbReference>
<name>A0ABU7MTY4_9ACTN</name>
<dbReference type="RefSeq" id="WP_330505127.1">
    <property type="nucleotide sequence ID" value="NZ_JAZDUE010000008.1"/>
</dbReference>
<evidence type="ECO:0000313" key="2">
    <source>
        <dbReference type="EMBL" id="MEE4023737.1"/>
    </source>
</evidence>
<comment type="caution">
    <text evidence="2">The sequence shown here is derived from an EMBL/GenBank/DDBJ whole genome shotgun (WGS) entry which is preliminary data.</text>
</comment>
<dbReference type="Pfam" id="PF08310">
    <property type="entry name" value="LGFP"/>
    <property type="match status" value="2"/>
</dbReference>
<keyword evidence="1" id="KW-0732">Signal</keyword>
<reference evidence="2 3" key="1">
    <citation type="submission" date="2024-01" db="EMBL/GenBank/DDBJ databases">
        <title>Draft genome sequence of Gordonia sp. PKS22-38.</title>
        <authorList>
            <person name="Suphannarot A."/>
            <person name="Mingma R."/>
        </authorList>
    </citation>
    <scope>NUCLEOTIDE SEQUENCE [LARGE SCALE GENOMIC DNA]</scope>
    <source>
        <strain evidence="2 3">PKS22-38</strain>
    </source>
</reference>
<keyword evidence="3" id="KW-1185">Reference proteome</keyword>
<gene>
    <name evidence="2" type="ORF">V1Y59_11660</name>
</gene>
<accession>A0ABU7MTY4</accession>
<evidence type="ECO:0000313" key="3">
    <source>
        <dbReference type="Proteomes" id="UP001335729"/>
    </source>
</evidence>
<protein>
    <submittedName>
        <fullName evidence="2">Lysozyme</fullName>
    </submittedName>
</protein>
<sequence>MFSAQTSRPLTRRPRWTSRLVAAALAALASGVVIQAPNANADIMIGGYSVGGEIGDAYLGSGGVFKWGAPTAAEAAAAQGGRFQTFARDVSFYTHPSVDDGTAHQVGGAIRARWAKAGWERGPLGFPTSDEDRAGSGRANEFQGGVICWSKTGGAQIVWGEIQRKWEDAGGARGYYGVPLGGEYRVGSRFAQDFANGTIFWP</sequence>
<organism evidence="2 3">
    <name type="scientific">Gordonia prachuapensis</name>
    <dbReference type="NCBI Taxonomy" id="3115651"/>
    <lineage>
        <taxon>Bacteria</taxon>
        <taxon>Bacillati</taxon>
        <taxon>Actinomycetota</taxon>
        <taxon>Actinomycetes</taxon>
        <taxon>Mycobacteriales</taxon>
        <taxon>Gordoniaceae</taxon>
        <taxon>Gordonia</taxon>
    </lineage>
</organism>
<dbReference type="EMBL" id="JAZDUE010000008">
    <property type="protein sequence ID" value="MEE4023737.1"/>
    <property type="molecule type" value="Genomic_DNA"/>
</dbReference>
<feature type="signal peptide" evidence="1">
    <location>
        <begin position="1"/>
        <end position="35"/>
    </location>
</feature>
<feature type="chain" id="PRO_5046316497" evidence="1">
    <location>
        <begin position="36"/>
        <end position="202"/>
    </location>
</feature>
<evidence type="ECO:0000256" key="1">
    <source>
        <dbReference type="SAM" id="SignalP"/>
    </source>
</evidence>
<dbReference type="InterPro" id="IPR013207">
    <property type="entry name" value="LGFP"/>
</dbReference>
<proteinExistence type="predicted"/>